<evidence type="ECO:0000256" key="6">
    <source>
        <dbReference type="RuleBase" id="RU368003"/>
    </source>
</evidence>
<dbReference type="eggNOG" id="KOG4835">
    <property type="taxonomic scope" value="Eukaryota"/>
</dbReference>
<dbReference type="GO" id="GO:0044877">
    <property type="term" value="F:protein-containing complex binding"/>
    <property type="evidence" value="ECO:0007669"/>
    <property type="project" value="EnsemblFungi"/>
</dbReference>
<dbReference type="GeneID" id="34524531"/>
<feature type="compositionally biased region" description="Basic and acidic residues" evidence="7">
    <location>
        <begin position="128"/>
        <end position="137"/>
    </location>
</feature>
<comment type="similarity">
    <text evidence="2 6">Belongs to the C1D family.</text>
</comment>
<dbReference type="Proteomes" id="UP000006310">
    <property type="component" value="Chromosome 2"/>
</dbReference>
<feature type="region of interest" description="Disordered" evidence="7">
    <location>
        <begin position="124"/>
        <end position="145"/>
    </location>
</feature>
<evidence type="ECO:0000256" key="5">
    <source>
        <dbReference type="ARBA" id="ARBA00023242"/>
    </source>
</evidence>
<keyword evidence="9" id="KW-1185">Reference proteome</keyword>
<dbReference type="GO" id="GO:0034476">
    <property type="term" value="P:U5 snRNA 3'-end processing"/>
    <property type="evidence" value="ECO:0007669"/>
    <property type="project" value="EnsemblFungi"/>
</dbReference>
<dbReference type="GO" id="GO:0005730">
    <property type="term" value="C:nucleolus"/>
    <property type="evidence" value="ECO:0007669"/>
    <property type="project" value="TreeGrafter"/>
</dbReference>
<keyword evidence="4 6" id="KW-0694">RNA-binding</keyword>
<comment type="function">
    <text evidence="6">Required for exosome-dependent processing of pre-rRNA and small nucleolar RNA (snRNA) precursors. Involved in processing of 35S pre-rRNA at the A0, A1 and A2 sites.</text>
</comment>
<accession>J7S4Y6</accession>
<evidence type="ECO:0000256" key="7">
    <source>
        <dbReference type="SAM" id="MobiDB-lite"/>
    </source>
</evidence>
<name>J7S4Y6_HUIN7</name>
<dbReference type="STRING" id="1071383.J7S4Y6"/>
<dbReference type="InterPro" id="IPR007146">
    <property type="entry name" value="Sas10/Utp3/C1D"/>
</dbReference>
<evidence type="ECO:0000256" key="4">
    <source>
        <dbReference type="ARBA" id="ARBA00022884"/>
    </source>
</evidence>
<dbReference type="RefSeq" id="XP_022463127.1">
    <property type="nucleotide sequence ID" value="XM_022606431.1"/>
</dbReference>
<evidence type="ECO:0000313" key="8">
    <source>
        <dbReference type="EMBL" id="CCK68881.1"/>
    </source>
</evidence>
<dbReference type="AlphaFoldDB" id="J7S4Y6"/>
<comment type="subcellular location">
    <subcellularLocation>
        <location evidence="1 6">Nucleus</location>
    </subcellularLocation>
</comment>
<organism evidence="8 9">
    <name type="scientific">Huiozyma naganishii (strain ATCC MYA-139 / BCRC 22969 / CBS 8797 / KCTC 17520 / NBRC 10181 / NCYC 3082 / Yp74L-3)</name>
    <name type="common">Yeast</name>
    <name type="synonym">Kazachstania naganishii</name>
    <dbReference type="NCBI Taxonomy" id="1071383"/>
    <lineage>
        <taxon>Eukaryota</taxon>
        <taxon>Fungi</taxon>
        <taxon>Dikarya</taxon>
        <taxon>Ascomycota</taxon>
        <taxon>Saccharomycotina</taxon>
        <taxon>Saccharomycetes</taxon>
        <taxon>Saccharomycetales</taxon>
        <taxon>Saccharomycetaceae</taxon>
        <taxon>Huiozyma</taxon>
    </lineage>
</organism>
<dbReference type="GO" id="GO:0003690">
    <property type="term" value="F:double-stranded DNA binding"/>
    <property type="evidence" value="ECO:0007669"/>
    <property type="project" value="EnsemblFungi"/>
</dbReference>
<evidence type="ECO:0000313" key="9">
    <source>
        <dbReference type="Proteomes" id="UP000006310"/>
    </source>
</evidence>
<dbReference type="EMBL" id="HE978315">
    <property type="protein sequence ID" value="CCK68881.1"/>
    <property type="molecule type" value="Genomic_DNA"/>
</dbReference>
<protein>
    <recommendedName>
        <fullName evidence="6">Exosome complex protein</fullName>
    </recommendedName>
</protein>
<dbReference type="OrthoDB" id="1421013at2759"/>
<keyword evidence="5 6" id="KW-0539">Nucleus</keyword>
<dbReference type="GO" id="GO:0071051">
    <property type="term" value="P:poly(A)-dependent snoRNA 3'-end processing"/>
    <property type="evidence" value="ECO:0007669"/>
    <property type="project" value="EnsemblFungi"/>
</dbReference>
<sequence length="177" mass="20576">MDEDIAKLKPYLSNLRRSIAELRPEIRKLTKNSLDDQLIQYPKEQQRLELCNTYSYVLNSLVFSYMKLINVKDMSNIMVELNRCKEYMKKANDLKVKLDKKSEGEERRKENAKNAIIGALNGPSISKENFKKQDPESTKFVGKHTKFDTQDKTTIGESLKDRIIDKKKKNTGKISKN</sequence>
<dbReference type="GO" id="GO:0003725">
    <property type="term" value="F:double-stranded RNA binding"/>
    <property type="evidence" value="ECO:0007669"/>
    <property type="project" value="EnsemblFungi"/>
</dbReference>
<dbReference type="PANTHER" id="PTHR15341">
    <property type="entry name" value="SUN-COR STEROID HORMONE RECEPTOR CO-REPRESSOR"/>
    <property type="match status" value="1"/>
</dbReference>
<dbReference type="PANTHER" id="PTHR15341:SF3">
    <property type="entry name" value="NUCLEAR NUCLEIC ACID-BINDING PROTEIN C1D"/>
    <property type="match status" value="1"/>
</dbReference>
<dbReference type="OMA" id="FQGTHTK"/>
<dbReference type="GO" id="GO:0030234">
    <property type="term" value="F:enzyme regulator activity"/>
    <property type="evidence" value="ECO:0007669"/>
    <property type="project" value="EnsemblFungi"/>
</dbReference>
<dbReference type="GO" id="GO:0071039">
    <property type="term" value="P:nuclear polyadenylation-dependent CUT catabolic process"/>
    <property type="evidence" value="ECO:0007669"/>
    <property type="project" value="EnsemblFungi"/>
</dbReference>
<dbReference type="GO" id="GO:0000973">
    <property type="term" value="P:post-transcriptional tethering of RNA polymerase II gene DNA at nuclear periphery"/>
    <property type="evidence" value="ECO:0007669"/>
    <property type="project" value="EnsemblFungi"/>
</dbReference>
<evidence type="ECO:0000256" key="1">
    <source>
        <dbReference type="ARBA" id="ARBA00004123"/>
    </source>
</evidence>
<dbReference type="GO" id="GO:0071035">
    <property type="term" value="P:nuclear polyadenylation-dependent rRNA catabolic process"/>
    <property type="evidence" value="ECO:0007669"/>
    <property type="project" value="EnsemblFungi"/>
</dbReference>
<reference evidence="8 9" key="1">
    <citation type="journal article" date="2011" name="Proc. Natl. Acad. Sci. U.S.A.">
        <title>Evolutionary erosion of yeast sex chromosomes by mating-type switching accidents.</title>
        <authorList>
            <person name="Gordon J.L."/>
            <person name="Armisen D."/>
            <person name="Proux-Wera E."/>
            <person name="Oheigeartaigh S.S."/>
            <person name="Byrne K.P."/>
            <person name="Wolfe K.H."/>
        </authorList>
    </citation>
    <scope>NUCLEOTIDE SEQUENCE [LARGE SCALE GENOMIC DNA]</scope>
    <source>
        <strain evidence="9">ATCC MYA-139 / BCRC 22969 / CBS 8797 / CCRC 22969 / KCTC 17520 / NBRC 10181 / NCYC 3082</strain>
    </source>
</reference>
<dbReference type="HOGENOM" id="CLU_101423_1_0_1"/>
<gene>
    <name evidence="8" type="primary">KNAG0B04470</name>
    <name evidence="8" type="ordered locus">KNAG_0B04470</name>
</gene>
<dbReference type="InterPro" id="IPR011082">
    <property type="entry name" value="Exosome-assoc_fac/DNA_repair"/>
</dbReference>
<evidence type="ECO:0000256" key="3">
    <source>
        <dbReference type="ARBA" id="ARBA00022552"/>
    </source>
</evidence>
<dbReference type="GO" id="GO:0000178">
    <property type="term" value="C:exosome (RNase complex)"/>
    <property type="evidence" value="ECO:0007669"/>
    <property type="project" value="TreeGrafter"/>
</dbReference>
<evidence type="ECO:0000256" key="2">
    <source>
        <dbReference type="ARBA" id="ARBA00009154"/>
    </source>
</evidence>
<dbReference type="KEGG" id="kng:KNAG_0B04470"/>
<reference evidence="9" key="2">
    <citation type="submission" date="2012-08" db="EMBL/GenBank/DDBJ databases">
        <title>Genome sequence of Kazachstania naganishii.</title>
        <authorList>
            <person name="Gordon J.L."/>
            <person name="Armisen D."/>
            <person name="Proux-Wera E."/>
            <person name="OhEigeartaigh S.S."/>
            <person name="Byrne K.P."/>
            <person name="Wolfe K.H."/>
        </authorList>
    </citation>
    <scope>NUCLEOTIDE SEQUENCE [LARGE SCALE GENOMIC DNA]</scope>
    <source>
        <strain evidence="9">ATCC MYA-139 / BCRC 22969 / CBS 8797 / CCRC 22969 / KCTC 17520 / NBRC 10181 / NCYC 3082</strain>
    </source>
</reference>
<dbReference type="GO" id="GO:0034475">
    <property type="term" value="P:U4 snRNA 3'-end processing"/>
    <property type="evidence" value="ECO:0007669"/>
    <property type="project" value="EnsemblFungi"/>
</dbReference>
<dbReference type="GO" id="GO:0071028">
    <property type="term" value="P:nuclear mRNA surveillance"/>
    <property type="evidence" value="ECO:0007669"/>
    <property type="project" value="EnsemblFungi"/>
</dbReference>
<dbReference type="Pfam" id="PF04000">
    <property type="entry name" value="Sas10_Utp3"/>
    <property type="match status" value="1"/>
</dbReference>
<keyword evidence="3 6" id="KW-0698">rRNA processing</keyword>
<dbReference type="GO" id="GO:0000467">
    <property type="term" value="P:exonucleolytic trimming to generate mature 3'-end of 5.8S rRNA from tricistronic rRNA transcript (SSU-rRNA, 5.8S rRNA, LSU-rRNA)"/>
    <property type="evidence" value="ECO:0007669"/>
    <property type="project" value="EnsemblFungi"/>
</dbReference>
<proteinExistence type="inferred from homology"/>